<dbReference type="VEuPathDB" id="VectorBase:BGLB003678"/>
<feature type="region of interest" description="Disordered" evidence="1">
    <location>
        <begin position="651"/>
        <end position="677"/>
    </location>
</feature>
<evidence type="ECO:0000313" key="5">
    <source>
        <dbReference type="Proteomes" id="UP000076420"/>
    </source>
</evidence>
<reference evidence="4" key="1">
    <citation type="submission" date="2020-05" db="UniProtKB">
        <authorList>
            <consortium name="EnsemblMetazoa"/>
        </authorList>
    </citation>
    <scope>IDENTIFICATION</scope>
    <source>
        <strain evidence="4">BB02</strain>
    </source>
</reference>
<dbReference type="AlphaFoldDB" id="A0A2C9JK67"/>
<protein>
    <recommendedName>
        <fullName evidence="6">SUEL-type lectin domain-containing protein</fullName>
    </recommendedName>
</protein>
<feature type="region of interest" description="Disordered" evidence="1">
    <location>
        <begin position="691"/>
        <end position="724"/>
    </location>
</feature>
<keyword evidence="2" id="KW-0472">Membrane</keyword>
<evidence type="ECO:0000313" key="4">
    <source>
        <dbReference type="EnsemblMetazoa" id="BGLB003678-PB"/>
    </source>
</evidence>
<dbReference type="InterPro" id="IPR043159">
    <property type="entry name" value="Lectin_gal-bd_sf"/>
</dbReference>
<dbReference type="Proteomes" id="UP000076420">
    <property type="component" value="Unassembled WGS sequence"/>
</dbReference>
<dbReference type="VEuPathDB" id="VectorBase:BGLAX_028779"/>
<evidence type="ECO:0000256" key="1">
    <source>
        <dbReference type="SAM" id="MobiDB-lite"/>
    </source>
</evidence>
<feature type="compositionally biased region" description="Polar residues" evidence="1">
    <location>
        <begin position="659"/>
        <end position="669"/>
    </location>
</feature>
<name>A0A2C9JK67_BIOGL</name>
<keyword evidence="3" id="KW-0732">Signal</keyword>
<dbReference type="Gene3D" id="2.60.120.740">
    <property type="match status" value="1"/>
</dbReference>
<feature type="compositionally biased region" description="Low complexity" evidence="1">
    <location>
        <begin position="694"/>
        <end position="704"/>
    </location>
</feature>
<dbReference type="EnsemblMetazoa" id="BGLB003678-RB">
    <property type="protein sequence ID" value="BGLB003678-PB"/>
    <property type="gene ID" value="BGLB003678"/>
</dbReference>
<organism evidence="4 5">
    <name type="scientific">Biomphalaria glabrata</name>
    <name type="common">Bloodfluke planorb</name>
    <name type="synonym">Freshwater snail</name>
    <dbReference type="NCBI Taxonomy" id="6526"/>
    <lineage>
        <taxon>Eukaryota</taxon>
        <taxon>Metazoa</taxon>
        <taxon>Spiralia</taxon>
        <taxon>Lophotrochozoa</taxon>
        <taxon>Mollusca</taxon>
        <taxon>Gastropoda</taxon>
        <taxon>Heterobranchia</taxon>
        <taxon>Euthyneura</taxon>
        <taxon>Panpulmonata</taxon>
        <taxon>Hygrophila</taxon>
        <taxon>Lymnaeoidea</taxon>
        <taxon>Planorbidae</taxon>
        <taxon>Biomphalaria</taxon>
    </lineage>
</organism>
<feature type="signal peptide" evidence="3">
    <location>
        <begin position="1"/>
        <end position="24"/>
    </location>
</feature>
<keyword evidence="2" id="KW-1133">Transmembrane helix</keyword>
<dbReference type="KEGG" id="bgt:106057549"/>
<sequence>MAYKDILSSLLLVGIFSWTADTQATYNIHASGCNDQKLELTCPQYHKIAIKRIFYGTKYISCASRLPAYKNVNASATNRSRYNVNMTSAQCCQNTHVSDCLMDAETMYSTLNTKCSGYQSCVLEVQKAQTKDKCRFVKSYTDFMTIVYDCIDAGDIVNFCTDDTKRGRSLYLSNKEYPSAIKPQAERTDCQCIIRTHHAQGISINTIDILLAYTEGHSIECRRSLKIQDYMAYTKTIQCANGGNYGFKSLYSRPVHNVTLTLSSSPGQGMGFVWLQAKANDADEIVEIFCGQSLQDLLNRIKHQLNALNRDVTKTTVPVENVTLASENYPLDKNGTDASVGASVDNMNSDIAAIIIGIVAAAFVLIAMVIVAMAIHCRRTRRDKLLNKPLELYPAVNSEPLDLSSYCKYDYDDDHVCSINRSPIKMTAMAEETPTSNQLRPNGFTTMSRSQENHIYRDLTPSPPLPAGISTPPPFAQNQPLLSQRTYREVYYPGDLSLRFVKPLINKNRGVNSGAMHDMDIYEPHAHIIQGHSTLPSNKKAVLISTGPKSPLGKRSKSVTFSQPVAMVTPLNAENDETVDLKSECCDESEDPNYDNLSKVSIPDTLDKSDYPLMSDKDDYFTTSDNDIYFGVSQGKPEVITIPRWEKEYREESPVRPMSTFTNSPTSPNELKVFPPPPYDLRFYSDSDDTAYMSDSSSSFWSPSRQTGKPLVMPKPQKAEMWDN</sequence>
<dbReference type="OrthoDB" id="6045564at2759"/>
<evidence type="ECO:0008006" key="6">
    <source>
        <dbReference type="Google" id="ProtNLM"/>
    </source>
</evidence>
<evidence type="ECO:0000256" key="2">
    <source>
        <dbReference type="SAM" id="Phobius"/>
    </source>
</evidence>
<feature type="transmembrane region" description="Helical" evidence="2">
    <location>
        <begin position="351"/>
        <end position="375"/>
    </location>
</feature>
<proteinExistence type="predicted"/>
<feature type="chain" id="PRO_5013333625" description="SUEL-type lectin domain-containing protein" evidence="3">
    <location>
        <begin position="25"/>
        <end position="724"/>
    </location>
</feature>
<keyword evidence="2" id="KW-0812">Transmembrane</keyword>
<evidence type="ECO:0000256" key="3">
    <source>
        <dbReference type="SAM" id="SignalP"/>
    </source>
</evidence>
<gene>
    <name evidence="4" type="primary">106057549</name>
</gene>
<accession>A0A2C9JK67</accession>
<dbReference type="CDD" id="cd22823">
    <property type="entry name" value="Gal_Rha_Lectin"/>
    <property type="match status" value="1"/>
</dbReference>